<reference evidence="2 3" key="1">
    <citation type="submission" date="2015-12" db="EMBL/GenBank/DDBJ databases">
        <title>The genome of Folsomia candida.</title>
        <authorList>
            <person name="Faddeeva A."/>
            <person name="Derks M.F."/>
            <person name="Anvar Y."/>
            <person name="Smit S."/>
            <person name="Van Straalen N."/>
            <person name="Roelofs D."/>
        </authorList>
    </citation>
    <scope>NUCLEOTIDE SEQUENCE [LARGE SCALE GENOMIC DNA]</scope>
    <source>
        <strain evidence="2 3">VU population</strain>
        <tissue evidence="2">Whole body</tissue>
    </source>
</reference>
<dbReference type="PROSITE" id="PS50191">
    <property type="entry name" value="CRAL_TRIO"/>
    <property type="match status" value="1"/>
</dbReference>
<evidence type="ECO:0000259" key="1">
    <source>
        <dbReference type="PROSITE" id="PS50191"/>
    </source>
</evidence>
<proteinExistence type="predicted"/>
<evidence type="ECO:0000313" key="3">
    <source>
        <dbReference type="Proteomes" id="UP000198287"/>
    </source>
</evidence>
<dbReference type="Pfam" id="PF00650">
    <property type="entry name" value="CRAL_TRIO"/>
    <property type="match status" value="1"/>
</dbReference>
<name>A0A226D3H7_FOLCA</name>
<dbReference type="InterPro" id="IPR036865">
    <property type="entry name" value="CRAL-TRIO_dom_sf"/>
</dbReference>
<gene>
    <name evidence="2" type="ORF">Fcan01_26390</name>
</gene>
<dbReference type="Gene3D" id="3.40.525.10">
    <property type="entry name" value="CRAL-TRIO lipid binding domain"/>
    <property type="match status" value="1"/>
</dbReference>
<dbReference type="OrthoDB" id="75724at2759"/>
<sequence>MQRYFDKCFEEAAIVLRNMQENGSNATRASLLMDGALLNIPLQFCPGCIPFYLYLVQTLGAHFPNLLNLAIVLNTPDFVIPIWTNLIKPFAPLEVRKIIELYGRKKSDWRDALVTKHGIDWTKLSHEMGGDGPDPVDVFIIFVGEWDMRKAVLAGQSDKMRRYLDKCFEEVATVLRNMQENGSNATRASLMLDAASLSISLQFCPGYLGNPLSKLV</sequence>
<feature type="domain" description="CRAL-TRIO" evidence="1">
    <location>
        <begin position="1"/>
        <end position="136"/>
    </location>
</feature>
<organism evidence="2 3">
    <name type="scientific">Folsomia candida</name>
    <name type="common">Springtail</name>
    <dbReference type="NCBI Taxonomy" id="158441"/>
    <lineage>
        <taxon>Eukaryota</taxon>
        <taxon>Metazoa</taxon>
        <taxon>Ecdysozoa</taxon>
        <taxon>Arthropoda</taxon>
        <taxon>Hexapoda</taxon>
        <taxon>Collembola</taxon>
        <taxon>Entomobryomorpha</taxon>
        <taxon>Isotomoidea</taxon>
        <taxon>Isotomidae</taxon>
        <taxon>Proisotominae</taxon>
        <taxon>Folsomia</taxon>
    </lineage>
</organism>
<dbReference type="AlphaFoldDB" id="A0A226D3H7"/>
<dbReference type="SUPFAM" id="SSF52087">
    <property type="entry name" value="CRAL/TRIO domain"/>
    <property type="match status" value="1"/>
</dbReference>
<dbReference type="EMBL" id="LNIX01000043">
    <property type="protein sequence ID" value="OXA38806.1"/>
    <property type="molecule type" value="Genomic_DNA"/>
</dbReference>
<evidence type="ECO:0000313" key="2">
    <source>
        <dbReference type="EMBL" id="OXA38806.1"/>
    </source>
</evidence>
<dbReference type="InterPro" id="IPR001251">
    <property type="entry name" value="CRAL-TRIO_dom"/>
</dbReference>
<comment type="caution">
    <text evidence="2">The sequence shown here is derived from an EMBL/GenBank/DDBJ whole genome shotgun (WGS) entry which is preliminary data.</text>
</comment>
<keyword evidence="3" id="KW-1185">Reference proteome</keyword>
<accession>A0A226D3H7</accession>
<dbReference type="Proteomes" id="UP000198287">
    <property type="component" value="Unassembled WGS sequence"/>
</dbReference>
<protein>
    <submittedName>
        <fullName evidence="2">Retinal-binding protein</fullName>
    </submittedName>
</protein>